<evidence type="ECO:0000313" key="1">
    <source>
        <dbReference type="EMBL" id="CDO92882.1"/>
    </source>
</evidence>
<evidence type="ECO:0000313" key="2">
    <source>
        <dbReference type="Proteomes" id="UP000031516"/>
    </source>
</evidence>
<keyword evidence="2" id="KW-1185">Reference proteome</keyword>
<comment type="caution">
    <text evidence="1">The sequence shown here is derived from an EMBL/GenBank/DDBJ whole genome shotgun (WGS) entry which is preliminary data.</text>
</comment>
<proteinExistence type="predicted"/>
<gene>
    <name evidence="1" type="ORF">KLDO_g1191</name>
</gene>
<accession>A0A0A8L1G9</accession>
<protein>
    <submittedName>
        <fullName evidence="1">WGS project CCBQ000000000 data, contig 00099</fullName>
    </submittedName>
</protein>
<dbReference type="Proteomes" id="UP000031516">
    <property type="component" value="Unassembled WGS sequence"/>
</dbReference>
<organism evidence="1 2">
    <name type="scientific">Kluyveromyces dobzhanskii CBS 2104</name>
    <dbReference type="NCBI Taxonomy" id="1427455"/>
    <lineage>
        <taxon>Eukaryota</taxon>
        <taxon>Fungi</taxon>
        <taxon>Dikarya</taxon>
        <taxon>Ascomycota</taxon>
        <taxon>Saccharomycotina</taxon>
        <taxon>Saccharomycetes</taxon>
        <taxon>Saccharomycetales</taxon>
        <taxon>Saccharomycetaceae</taxon>
        <taxon>Kluyveromyces</taxon>
    </lineage>
</organism>
<name>A0A0A8L1G9_9SACH</name>
<reference evidence="1 2" key="1">
    <citation type="submission" date="2014-03" db="EMBL/GenBank/DDBJ databases">
        <title>The genome of Kluyveromyces dobzhanskii.</title>
        <authorList>
            <person name="Nystedt B."/>
            <person name="Astrom S."/>
        </authorList>
    </citation>
    <scope>NUCLEOTIDE SEQUENCE [LARGE SCALE GENOMIC DNA]</scope>
    <source>
        <strain evidence="1 2">CBS 2104</strain>
    </source>
</reference>
<dbReference type="OrthoDB" id="2107640at2759"/>
<dbReference type="AlphaFoldDB" id="A0A0A8L1G9"/>
<dbReference type="EMBL" id="CCBQ010000019">
    <property type="protein sequence ID" value="CDO92882.1"/>
    <property type="molecule type" value="Genomic_DNA"/>
</dbReference>
<sequence length="480" mass="55482">MHHQIFRRLGVYKTQENDKSTPISINQLVGHLIGLIFLCSDLKEALKDFLALLQKGSALSSSDRGFLVFDAHVTDCGCHLRAQMLQEIITYYQESGSSKLFIFDVIANKLSQLKENCILLIKSLCWENMNGQKLGLPKTIKSYQELLTLIQWDTEEINGIIADHYATGPISLENIKNRSVWDVTKLEVVLEFLYCSHFLSKNKIYNKKENLDSITIDFNRAFEKRQSLSNQFHCQGAGKHGIGCRYLKHAKPSKNRFVTSVSHLQSRLALLSILFLESRCSLSCNISALQQNSPRNVSAVPNFLHFLILEREWSQKETPILLAVRAIDEHEYCDIYFEARINKQTFEWTLEHKGCHDFRLNTPHIVISALASGLSAKKTAKILEEGLVKAQKNFRQFWLIFMSQHRQYPFEIEQNEDQLLQSQVSQEIFELYRDSKRRDKDKVLFVDNTSLLPKHIFTEYPSIFFEFQRNACSKYGALVI</sequence>